<gene>
    <name evidence="11" type="ORF">OC842_000785</name>
</gene>
<organism evidence="11 12">
    <name type="scientific">Tilletia horrida</name>
    <dbReference type="NCBI Taxonomy" id="155126"/>
    <lineage>
        <taxon>Eukaryota</taxon>
        <taxon>Fungi</taxon>
        <taxon>Dikarya</taxon>
        <taxon>Basidiomycota</taxon>
        <taxon>Ustilaginomycotina</taxon>
        <taxon>Exobasidiomycetes</taxon>
        <taxon>Tilletiales</taxon>
        <taxon>Tilletiaceae</taxon>
        <taxon>Tilletia</taxon>
    </lineage>
</organism>
<evidence type="ECO:0000256" key="4">
    <source>
        <dbReference type="ARBA" id="ARBA00022741"/>
    </source>
</evidence>
<keyword evidence="3 9" id="KW-0812">Transmembrane</keyword>
<dbReference type="Pfam" id="PF00005">
    <property type="entry name" value="ABC_tran"/>
    <property type="match status" value="1"/>
</dbReference>
<dbReference type="InterPro" id="IPR013525">
    <property type="entry name" value="ABC2_TM"/>
</dbReference>
<protein>
    <recommendedName>
        <fullName evidence="10">ABC transporter domain-containing protein</fullName>
    </recommendedName>
</protein>
<keyword evidence="6 9" id="KW-1133">Transmembrane helix</keyword>
<feature type="compositionally biased region" description="Acidic residues" evidence="8">
    <location>
        <begin position="397"/>
        <end position="408"/>
    </location>
</feature>
<dbReference type="PANTHER" id="PTHR48041">
    <property type="entry name" value="ABC TRANSPORTER G FAMILY MEMBER 28"/>
    <property type="match status" value="1"/>
</dbReference>
<dbReference type="InterPro" id="IPR050352">
    <property type="entry name" value="ABCG_transporters"/>
</dbReference>
<comment type="caution">
    <text evidence="11">The sequence shown here is derived from an EMBL/GenBank/DDBJ whole genome shotgun (WGS) entry which is preliminary data.</text>
</comment>
<keyword evidence="2" id="KW-0813">Transport</keyword>
<dbReference type="PROSITE" id="PS50893">
    <property type="entry name" value="ABC_TRANSPORTER_2"/>
    <property type="match status" value="1"/>
</dbReference>
<keyword evidence="7 9" id="KW-0472">Membrane</keyword>
<evidence type="ECO:0000313" key="11">
    <source>
        <dbReference type="EMBL" id="KAK0539834.1"/>
    </source>
</evidence>
<keyword evidence="12" id="KW-1185">Reference proteome</keyword>
<dbReference type="Pfam" id="PF19055">
    <property type="entry name" value="ABC2_membrane_7"/>
    <property type="match status" value="1"/>
</dbReference>
<name>A0AAN6GGG8_9BASI</name>
<evidence type="ECO:0000313" key="12">
    <source>
        <dbReference type="Proteomes" id="UP001176521"/>
    </source>
</evidence>
<feature type="transmembrane region" description="Helical" evidence="9">
    <location>
        <begin position="493"/>
        <end position="517"/>
    </location>
</feature>
<evidence type="ECO:0000256" key="1">
    <source>
        <dbReference type="ARBA" id="ARBA00004141"/>
    </source>
</evidence>
<evidence type="ECO:0000256" key="3">
    <source>
        <dbReference type="ARBA" id="ARBA00022692"/>
    </source>
</evidence>
<dbReference type="PROSITE" id="PS00211">
    <property type="entry name" value="ABC_TRANSPORTER_1"/>
    <property type="match status" value="1"/>
</dbReference>
<feature type="compositionally biased region" description="Low complexity" evidence="8">
    <location>
        <begin position="27"/>
        <end position="41"/>
    </location>
</feature>
<evidence type="ECO:0000256" key="2">
    <source>
        <dbReference type="ARBA" id="ARBA00022448"/>
    </source>
</evidence>
<keyword evidence="4" id="KW-0547">Nucleotide-binding</keyword>
<dbReference type="SMART" id="SM00382">
    <property type="entry name" value="AAA"/>
    <property type="match status" value="1"/>
</dbReference>
<evidence type="ECO:0000256" key="7">
    <source>
        <dbReference type="ARBA" id="ARBA00023136"/>
    </source>
</evidence>
<dbReference type="GO" id="GO:0140359">
    <property type="term" value="F:ABC-type transporter activity"/>
    <property type="evidence" value="ECO:0007669"/>
    <property type="project" value="InterPro"/>
</dbReference>
<evidence type="ECO:0000259" key="10">
    <source>
        <dbReference type="PROSITE" id="PS50893"/>
    </source>
</evidence>
<feature type="transmembrane region" description="Helical" evidence="9">
    <location>
        <begin position="460"/>
        <end position="481"/>
    </location>
</feature>
<evidence type="ECO:0000256" key="8">
    <source>
        <dbReference type="SAM" id="MobiDB-lite"/>
    </source>
</evidence>
<evidence type="ECO:0000256" key="9">
    <source>
        <dbReference type="SAM" id="Phobius"/>
    </source>
</evidence>
<evidence type="ECO:0000256" key="5">
    <source>
        <dbReference type="ARBA" id="ARBA00022840"/>
    </source>
</evidence>
<feature type="transmembrane region" description="Helical" evidence="9">
    <location>
        <begin position="685"/>
        <end position="705"/>
    </location>
</feature>
<feature type="transmembrane region" description="Helical" evidence="9">
    <location>
        <begin position="572"/>
        <end position="591"/>
    </location>
</feature>
<dbReference type="GO" id="GO:0016020">
    <property type="term" value="C:membrane"/>
    <property type="evidence" value="ECO:0007669"/>
    <property type="project" value="UniProtKB-SubCell"/>
</dbReference>
<sequence length="716" mass="77737">MKPDSQDGLRWTDITYDIPLARKQRKAAIAAAASAASPNDADSAEKGVSSDLKTGQKDGAGPTLKPGDRRILNNISGHVARGEMLAILGASGAGKTTLQSILSARLGPVGTLQGSVTFDGKPRDKETWKRSTAFVEQEDVLIGELTVEETIRFAARLRLPNRAYTRAQKDERADHVLDMVRLNAAAQTPIGSGTTRGVSGGERKRVSIACELVTEPALLMLDEPTSGLDSFSSFQICQNLRSITKAQNISTLLTIHQPSFAVFCLADRVMLLARGGVFYDGPPGEEAAEYFASLGYVPGEGVNPADYYLELVSNLERNEEGEARTTRLLDAWQEQLKKGPILPKNGKTGGAKPPIPAPVGQDGSAASAPLDATQSPASDETRVLAKDAPPPAKESADTDTDADADADAENGPGSGARTPAQQEKSELIVQSYATWPLSWPEELAILLQRSMLQQLRNRELWIGTQAQSIVLLIVIGLAFLRLGLTSSDVLARIGALFVIPTNASFAVLFPIISIFPLQRQVMLRERSAGVYRISAFYFSKVFTEIPAQLVQRALFYIVVYWMIGFQPSRFGVWIAINFLQVACSVALGLFIGSISPSLNVANIIAPLINVLFLLFAPTLLPNPPPWFVWIRYISPLTYSVMALIQNEMRGLKFQCNGEPQCYSTGEAVISSYNVGTFTIAECAGFLFAITFVLLLLGYLGLRFIAKPRFRYTSNNK</sequence>
<dbReference type="AlphaFoldDB" id="A0AAN6GGG8"/>
<feature type="region of interest" description="Disordered" evidence="8">
    <location>
        <begin position="27"/>
        <end position="70"/>
    </location>
</feature>
<dbReference type="Gene3D" id="3.40.50.300">
    <property type="entry name" value="P-loop containing nucleotide triphosphate hydrolases"/>
    <property type="match status" value="1"/>
</dbReference>
<dbReference type="InterPro" id="IPR003593">
    <property type="entry name" value="AAA+_ATPase"/>
</dbReference>
<dbReference type="InterPro" id="IPR003439">
    <property type="entry name" value="ABC_transporter-like_ATP-bd"/>
</dbReference>
<feature type="domain" description="ABC transporter" evidence="10">
    <location>
        <begin position="52"/>
        <end position="299"/>
    </location>
</feature>
<accession>A0AAN6GGG8</accession>
<dbReference type="Proteomes" id="UP001176521">
    <property type="component" value="Unassembled WGS sequence"/>
</dbReference>
<dbReference type="GO" id="GO:0005524">
    <property type="term" value="F:ATP binding"/>
    <property type="evidence" value="ECO:0007669"/>
    <property type="project" value="UniProtKB-KW"/>
</dbReference>
<dbReference type="InterPro" id="IPR027417">
    <property type="entry name" value="P-loop_NTPase"/>
</dbReference>
<feature type="transmembrane region" description="Helical" evidence="9">
    <location>
        <begin position="598"/>
        <end position="620"/>
    </location>
</feature>
<dbReference type="EMBL" id="JAPDMQ010000024">
    <property type="protein sequence ID" value="KAK0539834.1"/>
    <property type="molecule type" value="Genomic_DNA"/>
</dbReference>
<dbReference type="SUPFAM" id="SSF52540">
    <property type="entry name" value="P-loop containing nucleoside triphosphate hydrolases"/>
    <property type="match status" value="1"/>
</dbReference>
<reference evidence="11" key="1">
    <citation type="journal article" date="2023" name="PhytoFront">
        <title>Draft Genome Resources of Seven Strains of Tilletia horrida, Causal Agent of Kernel Smut of Rice.</title>
        <authorList>
            <person name="Khanal S."/>
            <person name="Antony Babu S."/>
            <person name="Zhou X.G."/>
        </authorList>
    </citation>
    <scope>NUCLEOTIDE SEQUENCE</scope>
    <source>
        <strain evidence="11">TX3</strain>
    </source>
</reference>
<comment type="subcellular location">
    <subcellularLocation>
        <location evidence="1">Membrane</location>
        <topology evidence="1">Multi-pass membrane protein</topology>
    </subcellularLocation>
</comment>
<dbReference type="PANTHER" id="PTHR48041:SF122">
    <property type="entry name" value="ABC TRANSPORTER DOMAIN-CONTAINING PROTEIN"/>
    <property type="match status" value="1"/>
</dbReference>
<dbReference type="InterPro" id="IPR043926">
    <property type="entry name" value="ABCG_dom"/>
</dbReference>
<dbReference type="GO" id="GO:0016887">
    <property type="term" value="F:ATP hydrolysis activity"/>
    <property type="evidence" value="ECO:0007669"/>
    <property type="project" value="InterPro"/>
</dbReference>
<dbReference type="Pfam" id="PF01061">
    <property type="entry name" value="ABC2_membrane"/>
    <property type="match status" value="1"/>
</dbReference>
<feature type="region of interest" description="Disordered" evidence="8">
    <location>
        <begin position="339"/>
        <end position="423"/>
    </location>
</feature>
<proteinExistence type="predicted"/>
<evidence type="ECO:0000256" key="6">
    <source>
        <dbReference type="ARBA" id="ARBA00022989"/>
    </source>
</evidence>
<keyword evidence="5" id="KW-0067">ATP-binding</keyword>
<dbReference type="InterPro" id="IPR017871">
    <property type="entry name" value="ABC_transporter-like_CS"/>
</dbReference>